<evidence type="ECO:0000256" key="1">
    <source>
        <dbReference type="SAM" id="MobiDB-lite"/>
    </source>
</evidence>
<dbReference type="Proteomes" id="UP001383192">
    <property type="component" value="Unassembled WGS sequence"/>
</dbReference>
<evidence type="ECO:0000313" key="2">
    <source>
        <dbReference type="EMBL" id="KAK7049802.1"/>
    </source>
</evidence>
<sequence length="692" mass="76359">MSPPGANLSFQQLVQALIYKTKCQKETLLKFSQDELDSLERKLQIVASAIRGRRNSLQPINRLPTELLCTIFLNTQLNLSSFLPDDTEYNEHGNEWHSLLEVCRHWRGVVARCPLLWCTVDNTIITEKYLRRSQSAALTVYLGIKKPEFDHKALDLLLPHLSRVKELHMAVDGYESTQSVYTHPLLTSPAPALESLSIGTFGKDPVVAGGALPNLFGGHIPRLTKLDLEYFTTLTSTHFPNLTHICLSYQHEGTRQTTSAFLDFLEASGQTLEELALIRAGPTLEETLDIPPAPGRYVELPRLKEMNLGEWPAAPLVGRFLSYLVTPGTADLYIWGTMLSDPFADLASVIPEDSSRLTNVQGITKWYLTHFFASQQGELLYTPFMAIVGSSTTGGNGSALHTYGPFQPTRLLETLPRFPLHNVRSFIVRDSSLQTNRFSTSSWKDILIKMGRLEELRILAFQSLGTTRAVLGALMPKEKDREGADTEESFSRTNSKLPSTPSSSSSPVAVVCPQLASIIIEHDADLASIFIAKLVKSRRKLGSTIERLRVLVFDPRGPSPSERPTSAAPPSSPGPSAPALLVPPPPPPPPLAPPHVTAPVPINHVDDQDLAEIEPEDDATYDSEMEFRIRSDEDYELLKACCYDIDGEESESDGAAKKWEVEFVHGTPLSRDLVPVGWPTNVWLRTGGGGGA</sequence>
<reference evidence="2 3" key="1">
    <citation type="submission" date="2024-01" db="EMBL/GenBank/DDBJ databases">
        <title>A draft genome for a cacao thread blight-causing isolate of Paramarasmius palmivorus.</title>
        <authorList>
            <person name="Baruah I.K."/>
            <person name="Bukari Y."/>
            <person name="Amoako-Attah I."/>
            <person name="Meinhardt L.W."/>
            <person name="Bailey B.A."/>
            <person name="Cohen S.P."/>
        </authorList>
    </citation>
    <scope>NUCLEOTIDE SEQUENCE [LARGE SCALE GENOMIC DNA]</scope>
    <source>
        <strain evidence="2 3">GH-12</strain>
    </source>
</reference>
<feature type="region of interest" description="Disordered" evidence="1">
    <location>
        <begin position="554"/>
        <end position="593"/>
    </location>
</feature>
<evidence type="ECO:0008006" key="4">
    <source>
        <dbReference type="Google" id="ProtNLM"/>
    </source>
</evidence>
<feature type="region of interest" description="Disordered" evidence="1">
    <location>
        <begin position="475"/>
        <end position="507"/>
    </location>
</feature>
<feature type="compositionally biased region" description="Low complexity" evidence="1">
    <location>
        <begin position="498"/>
        <end position="507"/>
    </location>
</feature>
<accession>A0AAW0DEK2</accession>
<feature type="compositionally biased region" description="Pro residues" evidence="1">
    <location>
        <begin position="570"/>
        <end position="593"/>
    </location>
</feature>
<evidence type="ECO:0000313" key="3">
    <source>
        <dbReference type="Proteomes" id="UP001383192"/>
    </source>
</evidence>
<name>A0AAW0DEK2_9AGAR</name>
<dbReference type="EMBL" id="JAYKXP010000015">
    <property type="protein sequence ID" value="KAK7049802.1"/>
    <property type="molecule type" value="Genomic_DNA"/>
</dbReference>
<keyword evidence="3" id="KW-1185">Reference proteome</keyword>
<comment type="caution">
    <text evidence="2">The sequence shown here is derived from an EMBL/GenBank/DDBJ whole genome shotgun (WGS) entry which is preliminary data.</text>
</comment>
<dbReference type="AlphaFoldDB" id="A0AAW0DEK2"/>
<proteinExistence type="predicted"/>
<gene>
    <name evidence="2" type="ORF">VNI00_005232</name>
</gene>
<protein>
    <recommendedName>
        <fullName evidence="4">F-box domain-containing protein</fullName>
    </recommendedName>
</protein>
<feature type="compositionally biased region" description="Low complexity" evidence="1">
    <location>
        <begin position="559"/>
        <end position="569"/>
    </location>
</feature>
<organism evidence="2 3">
    <name type="scientific">Paramarasmius palmivorus</name>
    <dbReference type="NCBI Taxonomy" id="297713"/>
    <lineage>
        <taxon>Eukaryota</taxon>
        <taxon>Fungi</taxon>
        <taxon>Dikarya</taxon>
        <taxon>Basidiomycota</taxon>
        <taxon>Agaricomycotina</taxon>
        <taxon>Agaricomycetes</taxon>
        <taxon>Agaricomycetidae</taxon>
        <taxon>Agaricales</taxon>
        <taxon>Marasmiineae</taxon>
        <taxon>Marasmiaceae</taxon>
        <taxon>Paramarasmius</taxon>
    </lineage>
</organism>